<reference evidence="1" key="1">
    <citation type="submission" date="2023-05" db="EMBL/GenBank/DDBJ databases">
        <authorList>
            <consortium name="ELIXIR-Norway"/>
        </authorList>
    </citation>
    <scope>NUCLEOTIDE SEQUENCE</scope>
</reference>
<evidence type="ECO:0000313" key="2">
    <source>
        <dbReference type="Proteomes" id="UP001162501"/>
    </source>
</evidence>
<sequence>MVIGGAAPGGESKDTFGNFWMGLHHHQNCMIDRENLTEPSKTVNVPGTNQKPRAFAQPFLMPAVPSPDLVVGFFPVKSQSYGPFPEQPSLTPTDSWIQASYTRGKGCHRCLLPSDTPGYLGAFVAS</sequence>
<proteinExistence type="predicted"/>
<gene>
    <name evidence="1" type="ORF">MRATA1EN22A_LOCUS6094</name>
</gene>
<dbReference type="Proteomes" id="UP001162501">
    <property type="component" value="Chromosome 15"/>
</dbReference>
<organism evidence="1 2">
    <name type="scientific">Rangifer tarandus platyrhynchus</name>
    <name type="common">Svalbard reindeer</name>
    <dbReference type="NCBI Taxonomy" id="3082113"/>
    <lineage>
        <taxon>Eukaryota</taxon>
        <taxon>Metazoa</taxon>
        <taxon>Chordata</taxon>
        <taxon>Craniata</taxon>
        <taxon>Vertebrata</taxon>
        <taxon>Euteleostomi</taxon>
        <taxon>Mammalia</taxon>
        <taxon>Eutheria</taxon>
        <taxon>Laurasiatheria</taxon>
        <taxon>Artiodactyla</taxon>
        <taxon>Ruminantia</taxon>
        <taxon>Pecora</taxon>
        <taxon>Cervidae</taxon>
        <taxon>Odocoileinae</taxon>
        <taxon>Rangifer</taxon>
    </lineage>
</organism>
<protein>
    <submittedName>
        <fullName evidence="1">Uncharacterized protein</fullName>
    </submittedName>
</protein>
<dbReference type="EMBL" id="OX596099">
    <property type="protein sequence ID" value="CAM9691573.1"/>
    <property type="molecule type" value="Genomic_DNA"/>
</dbReference>
<reference evidence="1" key="2">
    <citation type="submission" date="2025-03" db="EMBL/GenBank/DDBJ databases">
        <authorList>
            <consortium name="ELIXIR-Norway"/>
            <consortium name="Elixir Norway"/>
        </authorList>
    </citation>
    <scope>NUCLEOTIDE SEQUENCE</scope>
</reference>
<name>A0AC59YHQ8_RANTA</name>
<accession>A0AC59YHQ8</accession>
<evidence type="ECO:0000313" key="1">
    <source>
        <dbReference type="EMBL" id="CAM9691573.1"/>
    </source>
</evidence>